<dbReference type="RefSeq" id="WP_085935174.1">
    <property type="nucleotide sequence ID" value="NZ_FUWJ01000004.1"/>
</dbReference>
<dbReference type="CDD" id="cd01324">
    <property type="entry name" value="cbb3_Oxidase_CcoQ"/>
    <property type="match status" value="1"/>
</dbReference>
<evidence type="ECO:0000313" key="2">
    <source>
        <dbReference type="EMBL" id="SKA09541.1"/>
    </source>
</evidence>
<dbReference type="EMBL" id="FUWJ01000004">
    <property type="protein sequence ID" value="SKA09541.1"/>
    <property type="molecule type" value="Genomic_DNA"/>
</dbReference>
<keyword evidence="1" id="KW-0812">Transmembrane</keyword>
<sequence length="51" mass="6076">MTTLKEIGEFLATLWTVWAVLIFLGIAFWALRPKNRKRFERDAKIPLNDER</sequence>
<feature type="transmembrane region" description="Helical" evidence="1">
    <location>
        <begin position="12"/>
        <end position="31"/>
    </location>
</feature>
<protein>
    <submittedName>
        <fullName evidence="2">Cytochrome c oxidase cbb3-type subunit 4</fullName>
    </submittedName>
</protein>
<gene>
    <name evidence="2" type="ORF">SAMN02745126_03470</name>
</gene>
<dbReference type="InterPro" id="IPR008621">
    <property type="entry name" value="Cbb3-typ_cyt_oxidase_comp"/>
</dbReference>
<organism evidence="2 3">
    <name type="scientific">Enhydrobacter aerosaccus</name>
    <dbReference type="NCBI Taxonomy" id="225324"/>
    <lineage>
        <taxon>Bacteria</taxon>
        <taxon>Pseudomonadati</taxon>
        <taxon>Pseudomonadota</taxon>
        <taxon>Alphaproteobacteria</taxon>
        <taxon>Hyphomicrobiales</taxon>
        <taxon>Enhydrobacter</taxon>
    </lineage>
</organism>
<proteinExistence type="predicted"/>
<dbReference type="STRING" id="225324.SAMN02745126_03470"/>
<dbReference type="OrthoDB" id="7173870at2"/>
<dbReference type="Pfam" id="PF05545">
    <property type="entry name" value="FixQ"/>
    <property type="match status" value="1"/>
</dbReference>
<name>A0A1T4R1E5_9HYPH</name>
<reference evidence="3" key="1">
    <citation type="submission" date="2017-02" db="EMBL/GenBank/DDBJ databases">
        <authorList>
            <person name="Varghese N."/>
            <person name="Submissions S."/>
        </authorList>
    </citation>
    <scope>NUCLEOTIDE SEQUENCE [LARGE SCALE GENOMIC DNA]</scope>
    <source>
        <strain evidence="3">ATCC 27094</strain>
    </source>
</reference>
<evidence type="ECO:0000313" key="3">
    <source>
        <dbReference type="Proteomes" id="UP000190092"/>
    </source>
</evidence>
<evidence type="ECO:0000256" key="1">
    <source>
        <dbReference type="SAM" id="Phobius"/>
    </source>
</evidence>
<dbReference type="Proteomes" id="UP000190092">
    <property type="component" value="Unassembled WGS sequence"/>
</dbReference>
<keyword evidence="1" id="KW-0472">Membrane</keyword>
<dbReference type="AlphaFoldDB" id="A0A1T4R1E5"/>
<keyword evidence="1" id="KW-1133">Transmembrane helix</keyword>
<accession>A0A1T4R1E5</accession>
<keyword evidence="3" id="KW-1185">Reference proteome</keyword>